<dbReference type="InterPro" id="IPR036138">
    <property type="entry name" value="PBP_dimer_sf"/>
</dbReference>
<sequence>MKKSMIIKSLLGIVVVIVVVLIINMMLNNKETTARQDAADAWKTLLEKQQFADIPSLVTNASITDNDFTEESLVEKYNTIFKGIGAKDIKIANMKVEELKKDHYMMTYTMTLETALGKMASMNYSAPLVENDGNYKIKWNPTLIFPHMQSTDKISYTIDRAERGQIVDQDDQPLATNAPFYQMGILPSGLGEGKTRDKNLKAISKAFDVSVETLEKKLAQSWVRDNLFVPIKVIDMKEAKDLDGVKYSSKDMRYYPLGEAAAHLIGYTGTVTDEDLKKNKALNPDDTIGKSGLEKTFDKELRGVDGGQISLVTSSGRVRDVLLNAERTDGQTIYLTINSKTQKTAFKALEDATGSSVIINPKTGDLNALVSKPSYDPNKMVRGISQEDYAEYADDENMPFLTRFAQRYAPGSTLKTVTAAVGLDNGTMTETKTHKIKGLKWQESSEWGSYYVTRLHDDVSNVDYKSALIYSDNIFFAKEGLEMGEKKLREGFNKFAFGKDFNLPISMKAAQISNEKTFNSDILLADTAYGQGQVLMSPIQQAVSYTAFANDGKMTYPRLVKGTKVKMTQAVSAESAHKVRAAMQQVIKHKGGTGNTLKSLPYNLAAKTGTAEIKQKQGVYDGTENSFVLVFNADKEDYLLLTIVEDHKKTGRSAIELSKSLIPVLEK</sequence>
<proteinExistence type="inferred from homology"/>
<evidence type="ECO:0000256" key="3">
    <source>
        <dbReference type="ARBA" id="ARBA00023136"/>
    </source>
</evidence>
<dbReference type="GO" id="GO:0008658">
    <property type="term" value="F:penicillin binding"/>
    <property type="evidence" value="ECO:0007669"/>
    <property type="project" value="InterPro"/>
</dbReference>
<dbReference type="PANTHER" id="PTHR30627">
    <property type="entry name" value="PEPTIDOGLYCAN D,D-TRANSPEPTIDASE"/>
    <property type="match status" value="1"/>
</dbReference>
<evidence type="ECO:0000313" key="9">
    <source>
        <dbReference type="Proteomes" id="UP000288623"/>
    </source>
</evidence>
<evidence type="ECO:0000256" key="2">
    <source>
        <dbReference type="ARBA" id="ARBA00007171"/>
    </source>
</evidence>
<feature type="transmembrane region" description="Helical" evidence="4">
    <location>
        <begin position="7"/>
        <end position="27"/>
    </location>
</feature>
<dbReference type="SUPFAM" id="SSF54427">
    <property type="entry name" value="NTF2-like"/>
    <property type="match status" value="1"/>
</dbReference>
<feature type="domain" description="Penicillin-binding protein transpeptidase" evidence="5">
    <location>
        <begin position="354"/>
        <end position="654"/>
    </location>
</feature>
<dbReference type="SUPFAM" id="SSF56601">
    <property type="entry name" value="beta-lactamase/transpeptidase-like"/>
    <property type="match status" value="1"/>
</dbReference>
<comment type="subcellular location">
    <subcellularLocation>
        <location evidence="1">Membrane</location>
    </subcellularLocation>
</comment>
<reference evidence="8 9" key="1">
    <citation type="submission" date="2014-11" db="EMBL/GenBank/DDBJ databases">
        <title>Genome sequence and analysis of novel Kurthia sp.</title>
        <authorList>
            <person name="Lawson J.N."/>
            <person name="Gonzalez J.E."/>
            <person name="Rinauldi L."/>
            <person name="Xuan Z."/>
            <person name="Firman A."/>
            <person name="Shaddox L."/>
            <person name="Trudeau A."/>
            <person name="Shah S."/>
            <person name="Reiman D."/>
        </authorList>
    </citation>
    <scope>NUCLEOTIDE SEQUENCE [LARGE SCALE GENOMIC DNA]</scope>
    <source>
        <strain evidence="8 9">3B1D</strain>
    </source>
</reference>
<evidence type="ECO:0000256" key="1">
    <source>
        <dbReference type="ARBA" id="ARBA00004370"/>
    </source>
</evidence>
<keyword evidence="4" id="KW-1133">Transmembrane helix</keyword>
<dbReference type="RefSeq" id="WP_126991020.1">
    <property type="nucleotide sequence ID" value="NZ_JTFC01000031.1"/>
</dbReference>
<dbReference type="Pfam" id="PF05223">
    <property type="entry name" value="MecA_N"/>
    <property type="match status" value="1"/>
</dbReference>
<dbReference type="Pfam" id="PF00905">
    <property type="entry name" value="Transpeptidase"/>
    <property type="match status" value="1"/>
</dbReference>
<keyword evidence="9" id="KW-1185">Reference proteome</keyword>
<evidence type="ECO:0000313" key="8">
    <source>
        <dbReference type="EMBL" id="RUS55783.1"/>
    </source>
</evidence>
<dbReference type="Proteomes" id="UP000288623">
    <property type="component" value="Unassembled WGS sequence"/>
</dbReference>
<dbReference type="Pfam" id="PF03717">
    <property type="entry name" value="PBP_dimer"/>
    <property type="match status" value="1"/>
</dbReference>
<name>A0A433RUD9_9BACL</name>
<dbReference type="EMBL" id="JTFC01000031">
    <property type="protein sequence ID" value="RUS55783.1"/>
    <property type="molecule type" value="Genomic_DNA"/>
</dbReference>
<evidence type="ECO:0000259" key="6">
    <source>
        <dbReference type="Pfam" id="PF03717"/>
    </source>
</evidence>
<protein>
    <submittedName>
        <fullName evidence="8">Penicillin-binding protein</fullName>
    </submittedName>
</protein>
<dbReference type="InterPro" id="IPR050515">
    <property type="entry name" value="Beta-lactam/transpept"/>
</dbReference>
<dbReference type="InterPro" id="IPR001460">
    <property type="entry name" value="PCN-bd_Tpept"/>
</dbReference>
<dbReference type="GO" id="GO:0005886">
    <property type="term" value="C:plasma membrane"/>
    <property type="evidence" value="ECO:0007669"/>
    <property type="project" value="TreeGrafter"/>
</dbReference>
<comment type="similarity">
    <text evidence="2">Belongs to the transpeptidase family.</text>
</comment>
<dbReference type="PANTHER" id="PTHR30627:SF25">
    <property type="entry name" value="PENICILLIN-BINDING PROTEIN 3"/>
    <property type="match status" value="1"/>
</dbReference>
<accession>A0A433RUD9</accession>
<feature type="domain" description="NTF2-like N-terminal transpeptidase" evidence="7">
    <location>
        <begin position="36"/>
        <end position="151"/>
    </location>
</feature>
<evidence type="ECO:0000259" key="5">
    <source>
        <dbReference type="Pfam" id="PF00905"/>
    </source>
</evidence>
<keyword evidence="3 4" id="KW-0472">Membrane</keyword>
<dbReference type="InterPro" id="IPR032710">
    <property type="entry name" value="NTF2-like_dom_sf"/>
</dbReference>
<gene>
    <name evidence="8" type="ORF">QI30_12820</name>
</gene>
<dbReference type="Gene3D" id="3.40.710.10">
    <property type="entry name" value="DD-peptidase/beta-lactamase superfamily"/>
    <property type="match status" value="1"/>
</dbReference>
<feature type="domain" description="Penicillin-binding protein dimerisation" evidence="6">
    <location>
        <begin position="160"/>
        <end position="319"/>
    </location>
</feature>
<dbReference type="Gene3D" id="3.90.1310.10">
    <property type="entry name" value="Penicillin-binding protein 2a (Domain 2)"/>
    <property type="match status" value="1"/>
</dbReference>
<dbReference type="SUPFAM" id="SSF56519">
    <property type="entry name" value="Penicillin binding protein dimerisation domain"/>
    <property type="match status" value="1"/>
</dbReference>
<organism evidence="8 9">
    <name type="scientific">Candidatus Kurthia intestinigallinarum</name>
    <dbReference type="NCBI Taxonomy" id="1562256"/>
    <lineage>
        <taxon>Bacteria</taxon>
        <taxon>Bacillati</taxon>
        <taxon>Bacillota</taxon>
        <taxon>Bacilli</taxon>
        <taxon>Bacillales</taxon>
        <taxon>Caryophanaceae</taxon>
        <taxon>Kurthia</taxon>
    </lineage>
</organism>
<comment type="caution">
    <text evidence="8">The sequence shown here is derived from an EMBL/GenBank/DDBJ whole genome shotgun (WGS) entry which is preliminary data.</text>
</comment>
<dbReference type="GO" id="GO:0071972">
    <property type="term" value="F:peptidoglycan L,D-transpeptidase activity"/>
    <property type="evidence" value="ECO:0007669"/>
    <property type="project" value="TreeGrafter"/>
</dbReference>
<dbReference type="AlphaFoldDB" id="A0A433RUD9"/>
<dbReference type="GO" id="GO:0071555">
    <property type="term" value="P:cell wall organization"/>
    <property type="evidence" value="ECO:0007669"/>
    <property type="project" value="TreeGrafter"/>
</dbReference>
<dbReference type="InterPro" id="IPR005311">
    <property type="entry name" value="PBP_dimer"/>
</dbReference>
<dbReference type="GO" id="GO:0046677">
    <property type="term" value="P:response to antibiotic"/>
    <property type="evidence" value="ECO:0007669"/>
    <property type="project" value="InterPro"/>
</dbReference>
<dbReference type="InterPro" id="IPR007887">
    <property type="entry name" value="MecA_N"/>
</dbReference>
<dbReference type="Gene3D" id="3.10.450.100">
    <property type="entry name" value="NTF2-like, domain 1"/>
    <property type="match status" value="1"/>
</dbReference>
<dbReference type="InterPro" id="IPR012338">
    <property type="entry name" value="Beta-lactam/transpept-like"/>
</dbReference>
<evidence type="ECO:0000256" key="4">
    <source>
        <dbReference type="SAM" id="Phobius"/>
    </source>
</evidence>
<keyword evidence="4" id="KW-0812">Transmembrane</keyword>
<dbReference type="OrthoDB" id="9770103at2"/>
<dbReference type="Gene3D" id="3.30.1390.30">
    <property type="entry name" value="Penicillin-binding protein 2a, domain 3"/>
    <property type="match status" value="1"/>
</dbReference>
<evidence type="ECO:0000259" key="7">
    <source>
        <dbReference type="Pfam" id="PF05223"/>
    </source>
</evidence>